<comment type="caution">
    <text evidence="2">The sequence shown here is derived from an EMBL/GenBank/DDBJ whole genome shotgun (WGS) entry which is preliminary data.</text>
</comment>
<feature type="domain" description="DinB-like" evidence="1">
    <location>
        <begin position="46"/>
        <end position="145"/>
    </location>
</feature>
<sequence>MKSTGFSFIKYAIKSQFGAAIDMLENAVRFCPGKLWETEKAFSHQAFHTLFFLDYYLSLNPVGFTPPAHFKYSEFGDEPPLEIFSRAEILEYLLFCRTKFDQLIADLNESLAERRWINGSKTMDFSMLEILRYNLRHVQHHVGQLNVLLRQKIDDSPKWVYRYGDQNKL</sequence>
<dbReference type="Gene3D" id="1.20.120.450">
    <property type="entry name" value="dinb family like domain"/>
    <property type="match status" value="1"/>
</dbReference>
<dbReference type="EMBL" id="BAAAFI010000003">
    <property type="protein sequence ID" value="GAA0878065.1"/>
    <property type="molecule type" value="Genomic_DNA"/>
</dbReference>
<reference evidence="3" key="1">
    <citation type="journal article" date="2019" name="Int. J. Syst. Evol. Microbiol.">
        <title>The Global Catalogue of Microorganisms (GCM) 10K type strain sequencing project: providing services to taxonomists for standard genome sequencing and annotation.</title>
        <authorList>
            <consortium name="The Broad Institute Genomics Platform"/>
            <consortium name="The Broad Institute Genome Sequencing Center for Infectious Disease"/>
            <person name="Wu L."/>
            <person name="Ma J."/>
        </authorList>
    </citation>
    <scope>NUCLEOTIDE SEQUENCE [LARGE SCALE GENOMIC DNA]</scope>
    <source>
        <strain evidence="3">JCM 16112</strain>
    </source>
</reference>
<evidence type="ECO:0000259" key="1">
    <source>
        <dbReference type="Pfam" id="PF12867"/>
    </source>
</evidence>
<gene>
    <name evidence="2" type="ORF">GCM10009119_10330</name>
</gene>
<evidence type="ECO:0000313" key="3">
    <source>
        <dbReference type="Proteomes" id="UP001500469"/>
    </source>
</evidence>
<protein>
    <recommendedName>
        <fullName evidence="1">DinB-like domain-containing protein</fullName>
    </recommendedName>
</protein>
<name>A0ABP3Y9C1_9BACT</name>
<keyword evidence="3" id="KW-1185">Reference proteome</keyword>
<dbReference type="Pfam" id="PF12867">
    <property type="entry name" value="DinB_2"/>
    <property type="match status" value="1"/>
</dbReference>
<proteinExistence type="predicted"/>
<dbReference type="RefSeq" id="WP_343849182.1">
    <property type="nucleotide sequence ID" value="NZ_BAAAFI010000003.1"/>
</dbReference>
<organism evidence="2 3">
    <name type="scientific">Algoriphagus jejuensis</name>
    <dbReference type="NCBI Taxonomy" id="419934"/>
    <lineage>
        <taxon>Bacteria</taxon>
        <taxon>Pseudomonadati</taxon>
        <taxon>Bacteroidota</taxon>
        <taxon>Cytophagia</taxon>
        <taxon>Cytophagales</taxon>
        <taxon>Cyclobacteriaceae</taxon>
        <taxon>Algoriphagus</taxon>
    </lineage>
</organism>
<dbReference type="InterPro" id="IPR034660">
    <property type="entry name" value="DinB/YfiT-like"/>
</dbReference>
<evidence type="ECO:0000313" key="2">
    <source>
        <dbReference type="EMBL" id="GAA0878065.1"/>
    </source>
</evidence>
<dbReference type="SUPFAM" id="SSF109854">
    <property type="entry name" value="DinB/YfiT-like putative metalloenzymes"/>
    <property type="match status" value="1"/>
</dbReference>
<dbReference type="Proteomes" id="UP001500469">
    <property type="component" value="Unassembled WGS sequence"/>
</dbReference>
<accession>A0ABP3Y9C1</accession>
<dbReference type="InterPro" id="IPR024775">
    <property type="entry name" value="DinB-like"/>
</dbReference>